<evidence type="ECO:0000256" key="1">
    <source>
        <dbReference type="SAM" id="MobiDB-lite"/>
    </source>
</evidence>
<dbReference type="Proteomes" id="UP001055172">
    <property type="component" value="Unassembled WGS sequence"/>
</dbReference>
<evidence type="ECO:0000313" key="3">
    <source>
        <dbReference type="Proteomes" id="UP001055172"/>
    </source>
</evidence>
<feature type="compositionally biased region" description="Polar residues" evidence="1">
    <location>
        <begin position="1060"/>
        <end position="1078"/>
    </location>
</feature>
<dbReference type="EMBL" id="BPPX01000005">
    <property type="protein sequence ID" value="GJC79992.1"/>
    <property type="molecule type" value="Genomic_DNA"/>
</dbReference>
<proteinExistence type="predicted"/>
<gene>
    <name evidence="2" type="ORF">ColLi_02829</name>
</gene>
<protein>
    <submittedName>
        <fullName evidence="2">Uncharacterized protein</fullName>
    </submittedName>
</protein>
<keyword evidence="3" id="KW-1185">Reference proteome</keyword>
<comment type="caution">
    <text evidence="2">The sequence shown here is derived from an EMBL/GenBank/DDBJ whole genome shotgun (WGS) entry which is preliminary data.</text>
</comment>
<evidence type="ECO:0000313" key="2">
    <source>
        <dbReference type="EMBL" id="GJC79992.1"/>
    </source>
</evidence>
<name>A0AA37LQ36_9PEZI</name>
<sequence length="1078" mass="111848">MAGNAKVDGVAAHNIVDVHDGLAAGLGQVEDTANVVLLEDLAKGALVLLGELDHLDVDLVLDARLKELLDLVVGGVQLVTHGGEVVDDGGEPLLVQLAAEEETFAGLRHAEVHGRLQRGPVGFDKVLAKAGNLTGGGHLDAEEGVGAGETGPGELGHLGSKVVTLDGHEVDRLRDLLANESLGGNVDEVGAEDLAHEGERTGGTKVALDDLQCRLATLRVVGLDDLHVEGTGDAPGLGNPLSDVLDTVHGGLVEVRRGQYKSGVTGVDTSLLDVLTDSMEDQVAVGSDTVDIDLLGALNELADDDRVVGRHVGGGLELLLQVLLAVNDSHGSTGKDVTGANKNGVSDLVSKGLSLLDGGELLPCRLVDANAIEDLGELLSVLGLVNVLRVGSENLSTAGLLETERNVLGKLATDGDHNSGSALELVNIHNTLITQFLEIKLISSVEIGAGLGGTNSTPIKLNGATNAVNTTAKDDSALVLECNVVGRGVVGGVQVVGVGGELGREGIDFLDPGADAKGKTSNAHLVFGASNSQSNLAIREAELLSLQDLVLLKVLQTTSGLEAVLAVNKVLQLVQEPLVNLGQLVNPVHRVVLVEHGLANGEPAAVGGVLELVVQVLELVALEANELGIDLANSLLERLFKGTSNSHDLTDRLHGTADVTLDVLELGQIPAGNLGDDIVKGRLEVCSRGLGDGIGELRKTVTQADLGGGVRERVSGSLGGQSRRTRKTCVDLNDTVVEAVGLERILNIALSHDTKMTNDLNGGGSQHVVLLITQGLTGSNDDTVSGVNAQGIEVLHVANSNTVVVRVTDDLILNLLPALQRLLDQDLGRQSQGAGSHVAKLLLVVCETGTQTTERVGGTDDNGISDLLGGIKSLLNGSNSDRLGNRDVDLVEGASEEVAILTGLKSLDAGSKNLDAVLLEETHALHLDTEVQGGLTTKREEDTIGLLLLDNVVDLVGERVVGLDGGNVRVNEDGLDTGLLQSLQSLRSFMHLLNVDADRRLDHAALKISLGVRRRLRGTGTKRARGEKALLEQLRAAVLELSPGQAIGGGEGEVAAGQSCRDSSTMSEDGRSSTCQRT</sequence>
<reference evidence="2 3" key="1">
    <citation type="submission" date="2021-07" db="EMBL/GenBank/DDBJ databases">
        <title>Genome data of Colletotrichum spaethianum.</title>
        <authorList>
            <person name="Utami Y.D."/>
            <person name="Hiruma K."/>
        </authorList>
    </citation>
    <scope>NUCLEOTIDE SEQUENCE [LARGE SCALE GENOMIC DNA]</scope>
    <source>
        <strain evidence="2 3">MAFF 242679</strain>
    </source>
</reference>
<accession>A0AA37LQ36</accession>
<organism evidence="2 3">
    <name type="scientific">Colletotrichum liriopes</name>
    <dbReference type="NCBI Taxonomy" id="708192"/>
    <lineage>
        <taxon>Eukaryota</taxon>
        <taxon>Fungi</taxon>
        <taxon>Dikarya</taxon>
        <taxon>Ascomycota</taxon>
        <taxon>Pezizomycotina</taxon>
        <taxon>Sordariomycetes</taxon>
        <taxon>Hypocreomycetidae</taxon>
        <taxon>Glomerellales</taxon>
        <taxon>Glomerellaceae</taxon>
        <taxon>Colletotrichum</taxon>
        <taxon>Colletotrichum spaethianum species complex</taxon>
    </lineage>
</organism>
<feature type="region of interest" description="Disordered" evidence="1">
    <location>
        <begin position="1049"/>
        <end position="1078"/>
    </location>
</feature>
<dbReference type="AlphaFoldDB" id="A0AA37LQ36"/>